<sequence length="177" mass="19881">MDLNFSVAYDRAVIMFRGIDVDINFNSCLSSESRASVSHEEKRSAYAPQFGVRKRRSEGGRTLRAQKNVMKCPSCSIDIAEFLQNPEVNRHMMSAIETLLREAEIEESSEVSNDKNNENIETVNDDDGTEVSKHCDSGENVLEEIKDNDLNQPHKRRKGTGDSAIVNSEEQIDVAID</sequence>
<dbReference type="PANTHER" id="PTHR14140:SF27">
    <property type="entry name" value="OS04G0289800 PROTEIN"/>
    <property type="match status" value="1"/>
</dbReference>
<dbReference type="InterPro" id="IPR045134">
    <property type="entry name" value="UHRF1/2-like"/>
</dbReference>
<name>A0A445AU46_ARAHY</name>
<dbReference type="STRING" id="3818.A0A445AU46"/>
<evidence type="ECO:0000313" key="3">
    <source>
        <dbReference type="Proteomes" id="UP000289738"/>
    </source>
</evidence>
<evidence type="ECO:0000313" key="2">
    <source>
        <dbReference type="EMBL" id="RYR29937.1"/>
    </source>
</evidence>
<gene>
    <name evidence="2" type="ORF">Ahy_B01g054614</name>
</gene>
<organism evidence="2 3">
    <name type="scientific">Arachis hypogaea</name>
    <name type="common">Peanut</name>
    <dbReference type="NCBI Taxonomy" id="3818"/>
    <lineage>
        <taxon>Eukaryota</taxon>
        <taxon>Viridiplantae</taxon>
        <taxon>Streptophyta</taxon>
        <taxon>Embryophyta</taxon>
        <taxon>Tracheophyta</taxon>
        <taxon>Spermatophyta</taxon>
        <taxon>Magnoliopsida</taxon>
        <taxon>eudicotyledons</taxon>
        <taxon>Gunneridae</taxon>
        <taxon>Pentapetalae</taxon>
        <taxon>rosids</taxon>
        <taxon>fabids</taxon>
        <taxon>Fabales</taxon>
        <taxon>Fabaceae</taxon>
        <taxon>Papilionoideae</taxon>
        <taxon>50 kb inversion clade</taxon>
        <taxon>dalbergioids sensu lato</taxon>
        <taxon>Dalbergieae</taxon>
        <taxon>Pterocarpus clade</taxon>
        <taxon>Arachis</taxon>
    </lineage>
</organism>
<dbReference type="GO" id="GO:0016567">
    <property type="term" value="P:protein ubiquitination"/>
    <property type="evidence" value="ECO:0007669"/>
    <property type="project" value="TreeGrafter"/>
</dbReference>
<dbReference type="AlphaFoldDB" id="A0A445AU46"/>
<feature type="compositionally biased region" description="Basic and acidic residues" evidence="1">
    <location>
        <begin position="130"/>
        <end position="149"/>
    </location>
</feature>
<protein>
    <submittedName>
        <fullName evidence="2">Uncharacterized protein</fullName>
    </submittedName>
</protein>
<dbReference type="GO" id="GO:0061630">
    <property type="term" value="F:ubiquitin protein ligase activity"/>
    <property type="evidence" value="ECO:0007669"/>
    <property type="project" value="TreeGrafter"/>
</dbReference>
<proteinExistence type="predicted"/>
<dbReference type="Proteomes" id="UP000289738">
    <property type="component" value="Chromosome B01"/>
</dbReference>
<dbReference type="EMBL" id="SDMP01000011">
    <property type="protein sequence ID" value="RYR29937.1"/>
    <property type="molecule type" value="Genomic_DNA"/>
</dbReference>
<dbReference type="PANTHER" id="PTHR14140">
    <property type="entry name" value="E3 UBIQUITIN-PROTEIN LIGASE UHRF-RELATED"/>
    <property type="match status" value="1"/>
</dbReference>
<dbReference type="GO" id="GO:0044027">
    <property type="term" value="P:negative regulation of gene expression via chromosomal CpG island methylation"/>
    <property type="evidence" value="ECO:0007669"/>
    <property type="project" value="TreeGrafter"/>
</dbReference>
<evidence type="ECO:0000256" key="1">
    <source>
        <dbReference type="SAM" id="MobiDB-lite"/>
    </source>
</evidence>
<accession>A0A445AU46</accession>
<comment type="caution">
    <text evidence="2">The sequence shown here is derived from an EMBL/GenBank/DDBJ whole genome shotgun (WGS) entry which is preliminary data.</text>
</comment>
<feature type="region of interest" description="Disordered" evidence="1">
    <location>
        <begin position="105"/>
        <end position="177"/>
    </location>
</feature>
<reference evidence="2 3" key="1">
    <citation type="submission" date="2019-01" db="EMBL/GenBank/DDBJ databases">
        <title>Sequencing of cultivated peanut Arachis hypogaea provides insights into genome evolution and oil improvement.</title>
        <authorList>
            <person name="Chen X."/>
        </authorList>
    </citation>
    <scope>NUCLEOTIDE SEQUENCE [LARGE SCALE GENOMIC DNA]</scope>
    <source>
        <strain evidence="3">cv. Fuhuasheng</strain>
        <tissue evidence="2">Leaves</tissue>
    </source>
</reference>
<keyword evidence="3" id="KW-1185">Reference proteome</keyword>